<evidence type="ECO:0000313" key="2">
    <source>
        <dbReference type="Proteomes" id="UP000823388"/>
    </source>
</evidence>
<dbReference type="EMBL" id="CM029049">
    <property type="protein sequence ID" value="KAG2575223.1"/>
    <property type="molecule type" value="Genomic_DNA"/>
</dbReference>
<gene>
    <name evidence="1" type="ORF">PVAP13_7KG421901</name>
</gene>
<sequence>MTNLLSSINWYAVEGDHSVSIWIWSSGSSLHMPTVVELLLESMGNGGVAVLLLVIHVLERSCCLLALEKRSNPSGRYVYAMLEVR</sequence>
<organism evidence="1 2">
    <name type="scientific">Panicum virgatum</name>
    <name type="common">Blackwell switchgrass</name>
    <dbReference type="NCBI Taxonomy" id="38727"/>
    <lineage>
        <taxon>Eukaryota</taxon>
        <taxon>Viridiplantae</taxon>
        <taxon>Streptophyta</taxon>
        <taxon>Embryophyta</taxon>
        <taxon>Tracheophyta</taxon>
        <taxon>Spermatophyta</taxon>
        <taxon>Magnoliopsida</taxon>
        <taxon>Liliopsida</taxon>
        <taxon>Poales</taxon>
        <taxon>Poaceae</taxon>
        <taxon>PACMAD clade</taxon>
        <taxon>Panicoideae</taxon>
        <taxon>Panicodae</taxon>
        <taxon>Paniceae</taxon>
        <taxon>Panicinae</taxon>
        <taxon>Panicum</taxon>
        <taxon>Panicum sect. Hiantes</taxon>
    </lineage>
</organism>
<accession>A0A8T0QQ48</accession>
<protein>
    <submittedName>
        <fullName evidence="1">Uncharacterized protein</fullName>
    </submittedName>
</protein>
<name>A0A8T0QQ48_PANVG</name>
<proteinExistence type="predicted"/>
<comment type="caution">
    <text evidence="1">The sequence shown here is derived from an EMBL/GenBank/DDBJ whole genome shotgun (WGS) entry which is preliminary data.</text>
</comment>
<dbReference type="Proteomes" id="UP000823388">
    <property type="component" value="Chromosome 7K"/>
</dbReference>
<dbReference type="AlphaFoldDB" id="A0A8T0QQ48"/>
<evidence type="ECO:0000313" key="1">
    <source>
        <dbReference type="EMBL" id="KAG2575223.1"/>
    </source>
</evidence>
<keyword evidence="2" id="KW-1185">Reference proteome</keyword>
<reference evidence="1" key="1">
    <citation type="submission" date="2020-05" db="EMBL/GenBank/DDBJ databases">
        <title>WGS assembly of Panicum virgatum.</title>
        <authorList>
            <person name="Lovell J.T."/>
            <person name="Jenkins J."/>
            <person name="Shu S."/>
            <person name="Juenger T.E."/>
            <person name="Schmutz J."/>
        </authorList>
    </citation>
    <scope>NUCLEOTIDE SEQUENCE</scope>
    <source>
        <strain evidence="1">AP13</strain>
    </source>
</reference>